<dbReference type="Pfam" id="PF09660">
    <property type="entry name" value="DUF2397"/>
    <property type="match status" value="1"/>
</dbReference>
<proteinExistence type="predicted"/>
<evidence type="ECO:0000313" key="2">
    <source>
        <dbReference type="Proteomes" id="UP000070188"/>
    </source>
</evidence>
<evidence type="ECO:0008006" key="3">
    <source>
        <dbReference type="Google" id="ProtNLM"/>
    </source>
</evidence>
<sequence>MLDAIAAHLDDLYGLLRDPASDNRRIFTTLAGLEGHLDALRTNTKQFNGELQRLLRDDAADLATFDEVKRATVAYLEEFVTDLDVRKHAIAAAIARVEELGVAVLHTRALAGADLPVLPGAADPAPRWLAQRQAKWDGLHRWFAPLDGSLPAVETLQDIARRAIVSLLRVLERFGEARRRSASTIQDFRTLARWFSACPTDEDAHRLFNAAFGLWPARHAHLALDDPDEVPAATPWHAAPRVPVSPLLRTHGVTEKAARTARVRDVAEIRRRQRARALRERAELEAAWARLATDGTVRLSTFGELDHATFARLLHLLGRALSVRPGRDGLRRATTTDGRLEVTLRDPGDGRTATIRTPSGEFTGPDYAVEIRSPLREIRRESRDEEAL</sequence>
<comment type="caution">
    <text evidence="1">The sequence shown here is derived from an EMBL/GenBank/DDBJ whole genome shotgun (WGS) entry which is preliminary data.</text>
</comment>
<reference evidence="2" key="1">
    <citation type="submission" date="2015-04" db="EMBL/GenBank/DDBJ databases">
        <title>Physiological reanalysis, assessment of diazotrophy, and genome sequences of multiple isolates of Streptomyces thermoautotrophicus.</title>
        <authorList>
            <person name="MacKellar D.C."/>
            <person name="Lieber L."/>
            <person name="Norman J."/>
            <person name="Bolger A."/>
            <person name="Tobin C."/>
            <person name="Murray J.W."/>
            <person name="Chang R."/>
            <person name="Ford T."/>
            <person name="Nguyen P.Q."/>
            <person name="Woodward J."/>
            <person name="Permingeat H."/>
            <person name="Joshi N.S."/>
            <person name="Silver P.A."/>
            <person name="Usadel B."/>
            <person name="Rutherford A.W."/>
            <person name="Friesen M."/>
            <person name="Prell J."/>
        </authorList>
    </citation>
    <scope>NUCLEOTIDE SEQUENCE [LARGE SCALE GENOMIC DNA]</scope>
    <source>
        <strain evidence="2">H1</strain>
    </source>
</reference>
<dbReference type="PATRIC" id="fig|1469144.10.peg.3091"/>
<dbReference type="Proteomes" id="UP000070188">
    <property type="component" value="Unassembled WGS sequence"/>
</dbReference>
<organism evidence="1 2">
    <name type="scientific">Carbonactinospora thermoautotrophica</name>
    <dbReference type="NCBI Taxonomy" id="1469144"/>
    <lineage>
        <taxon>Bacteria</taxon>
        <taxon>Bacillati</taxon>
        <taxon>Actinomycetota</taxon>
        <taxon>Actinomycetes</taxon>
        <taxon>Kitasatosporales</taxon>
        <taxon>Carbonactinosporaceae</taxon>
        <taxon>Carbonactinospora</taxon>
    </lineage>
</organism>
<protein>
    <recommendedName>
        <fullName evidence="3">TIGR02677 family protein</fullName>
    </recommendedName>
</protein>
<keyword evidence="2" id="KW-1185">Reference proteome</keyword>
<evidence type="ECO:0000313" key="1">
    <source>
        <dbReference type="EMBL" id="KWX01827.1"/>
    </source>
</evidence>
<dbReference type="InterPro" id="IPR013493">
    <property type="entry name" value="CHP02677"/>
</dbReference>
<accession>A0A132MVH8</accession>
<name>A0A132MVH8_9ACTN</name>
<dbReference type="NCBIfam" id="TIGR02677">
    <property type="entry name" value="TIGR02677 family protein"/>
    <property type="match status" value="1"/>
</dbReference>
<gene>
    <name evidence="1" type="ORF">LI90_2859</name>
</gene>
<dbReference type="EMBL" id="LAXD01000001">
    <property type="protein sequence ID" value="KWX01827.1"/>
    <property type="molecule type" value="Genomic_DNA"/>
</dbReference>
<dbReference type="STRING" id="1469144.LI90_2859"/>
<dbReference type="AlphaFoldDB" id="A0A132MVH8"/>